<dbReference type="STRING" id="1515439.SAMN06265784_104157"/>
<dbReference type="AlphaFoldDB" id="A0A1X7KQ59"/>
<gene>
    <name evidence="1" type="ORF">SAMN06265784_104157</name>
</gene>
<protein>
    <submittedName>
        <fullName evidence="1">Uncharacterized protein</fullName>
    </submittedName>
</protein>
<dbReference type="EMBL" id="FXAT01000004">
    <property type="protein sequence ID" value="SMG43387.1"/>
    <property type="molecule type" value="Genomic_DNA"/>
</dbReference>
<keyword evidence="2" id="KW-1185">Reference proteome</keyword>
<accession>A0A1X7KQ59</accession>
<name>A0A1X7KQ59_9BURK</name>
<reference evidence="2" key="1">
    <citation type="submission" date="2017-04" db="EMBL/GenBank/DDBJ databases">
        <authorList>
            <person name="Varghese N."/>
            <person name="Submissions S."/>
        </authorList>
    </citation>
    <scope>NUCLEOTIDE SEQUENCE [LARGE SCALE GENOMIC DNA]</scope>
    <source>
        <strain evidence="2">LMG 29540</strain>
    </source>
</reference>
<dbReference type="RefSeq" id="WP_085483838.1">
    <property type="nucleotide sequence ID" value="NZ_FXAT01000004.1"/>
</dbReference>
<proteinExistence type="predicted"/>
<dbReference type="Proteomes" id="UP000193228">
    <property type="component" value="Unassembled WGS sequence"/>
</dbReference>
<organism evidence="1 2">
    <name type="scientific">Paraburkholderia susongensis</name>
    <dbReference type="NCBI Taxonomy" id="1515439"/>
    <lineage>
        <taxon>Bacteria</taxon>
        <taxon>Pseudomonadati</taxon>
        <taxon>Pseudomonadota</taxon>
        <taxon>Betaproteobacteria</taxon>
        <taxon>Burkholderiales</taxon>
        <taxon>Burkholderiaceae</taxon>
        <taxon>Paraburkholderia</taxon>
    </lineage>
</organism>
<evidence type="ECO:0000313" key="2">
    <source>
        <dbReference type="Proteomes" id="UP000193228"/>
    </source>
</evidence>
<sequence>MSQLNPKIQQLYPWQRVLLLTLALPFVIVYAYAKHLIQELREDWPALKAEVKEGYHLCWTEPRG</sequence>
<evidence type="ECO:0000313" key="1">
    <source>
        <dbReference type="EMBL" id="SMG43387.1"/>
    </source>
</evidence>